<dbReference type="InterPro" id="IPR046539">
    <property type="entry name" value="DUF6604"/>
</dbReference>
<sequence>MLPEILAGSFKRYKEDTTSNTQEKPHTKPAQAINATPRLKGKARKEAKAAATENKKPAIVDQPSQPVVKYNINTQELLRQAEAVATSTKAGLKIPDSIVRVLERAIDARKRCIAWFQKTGIHSEESSTESHLHFIGVLEKALNSLGPNLKNRFSALAIEETDEALDLAAAEVATSNVGVAKKSQAKDRSVEIYEPEGQYDIDDAFTIFLKSIWDQAAETQFVKEEVFRAHERVTLPEDPHLEVVGEMIREFLDKHAANGVDPMEEGGTLRELTV</sequence>
<evidence type="ECO:0000256" key="1">
    <source>
        <dbReference type="SAM" id="MobiDB-lite"/>
    </source>
</evidence>
<dbReference type="EMBL" id="JASNWA010000007">
    <property type="protein sequence ID" value="KAK3172844.1"/>
    <property type="molecule type" value="Genomic_DNA"/>
</dbReference>
<evidence type="ECO:0000259" key="2">
    <source>
        <dbReference type="Pfam" id="PF20253"/>
    </source>
</evidence>
<dbReference type="Proteomes" id="UP001276659">
    <property type="component" value="Unassembled WGS sequence"/>
</dbReference>
<feature type="compositionally biased region" description="Basic and acidic residues" evidence="1">
    <location>
        <begin position="44"/>
        <end position="56"/>
    </location>
</feature>
<feature type="domain" description="DUF6604" evidence="2">
    <location>
        <begin position="22"/>
        <end position="174"/>
    </location>
</feature>
<gene>
    <name evidence="3" type="ORF">OEA41_006169</name>
</gene>
<evidence type="ECO:0000313" key="3">
    <source>
        <dbReference type="EMBL" id="KAK3172844.1"/>
    </source>
</evidence>
<proteinExistence type="predicted"/>
<protein>
    <recommendedName>
        <fullName evidence="2">DUF6604 domain-containing protein</fullName>
    </recommendedName>
</protein>
<dbReference type="PANTHER" id="PTHR38795:SF1">
    <property type="entry name" value="DUF6604 DOMAIN-CONTAINING PROTEIN"/>
    <property type="match status" value="1"/>
</dbReference>
<keyword evidence="4" id="KW-1185">Reference proteome</keyword>
<evidence type="ECO:0000313" key="4">
    <source>
        <dbReference type="Proteomes" id="UP001276659"/>
    </source>
</evidence>
<comment type="caution">
    <text evidence="3">The sequence shown here is derived from an EMBL/GenBank/DDBJ whole genome shotgun (WGS) entry which is preliminary data.</text>
</comment>
<accession>A0AAD9Z749</accession>
<reference evidence="3" key="1">
    <citation type="submission" date="2022-11" db="EMBL/GenBank/DDBJ databases">
        <title>Chromosomal genome sequence assembly and mating type (MAT) locus characterization of the leprose asexual lichenized fungus Lepraria neglecta (Nyl.) Erichsen.</title>
        <authorList>
            <person name="Allen J.L."/>
            <person name="Pfeffer B."/>
        </authorList>
    </citation>
    <scope>NUCLEOTIDE SEQUENCE</scope>
    <source>
        <strain evidence="3">Allen 5258</strain>
    </source>
</reference>
<dbReference type="AlphaFoldDB" id="A0AAD9Z749"/>
<organism evidence="3 4">
    <name type="scientific">Lepraria neglecta</name>
    <dbReference type="NCBI Taxonomy" id="209136"/>
    <lineage>
        <taxon>Eukaryota</taxon>
        <taxon>Fungi</taxon>
        <taxon>Dikarya</taxon>
        <taxon>Ascomycota</taxon>
        <taxon>Pezizomycotina</taxon>
        <taxon>Lecanoromycetes</taxon>
        <taxon>OSLEUM clade</taxon>
        <taxon>Lecanoromycetidae</taxon>
        <taxon>Lecanorales</taxon>
        <taxon>Lecanorineae</taxon>
        <taxon>Stereocaulaceae</taxon>
        <taxon>Lepraria</taxon>
    </lineage>
</organism>
<dbReference type="PANTHER" id="PTHR38795">
    <property type="entry name" value="DUF6604 DOMAIN-CONTAINING PROTEIN"/>
    <property type="match status" value="1"/>
</dbReference>
<name>A0AAD9Z749_9LECA</name>
<feature type="region of interest" description="Disordered" evidence="1">
    <location>
        <begin position="10"/>
        <end position="56"/>
    </location>
</feature>
<dbReference type="Pfam" id="PF20253">
    <property type="entry name" value="DUF6604"/>
    <property type="match status" value="1"/>
</dbReference>